<feature type="transmembrane region" description="Helical" evidence="2">
    <location>
        <begin position="313"/>
        <end position="332"/>
    </location>
</feature>
<evidence type="ECO:0000313" key="5">
    <source>
        <dbReference type="Proteomes" id="UP001320420"/>
    </source>
</evidence>
<gene>
    <name evidence="4" type="ORF">SLS62_003841</name>
</gene>
<feature type="transmembrane region" description="Helical" evidence="2">
    <location>
        <begin position="437"/>
        <end position="459"/>
    </location>
</feature>
<feature type="region of interest" description="Disordered" evidence="1">
    <location>
        <begin position="625"/>
        <end position="653"/>
    </location>
</feature>
<feature type="compositionally biased region" description="Pro residues" evidence="1">
    <location>
        <begin position="795"/>
        <end position="815"/>
    </location>
</feature>
<feature type="transmembrane region" description="Helical" evidence="2">
    <location>
        <begin position="208"/>
        <end position="230"/>
    </location>
</feature>
<feature type="region of interest" description="Disordered" evidence="1">
    <location>
        <begin position="753"/>
        <end position="831"/>
    </location>
</feature>
<name>A0AAN9YPP7_9PEZI</name>
<dbReference type="PANTHER" id="PTHR35395">
    <property type="entry name" value="DUF6536 DOMAIN-CONTAINING PROTEIN"/>
    <property type="match status" value="1"/>
</dbReference>
<feature type="compositionally biased region" description="Low complexity" evidence="1">
    <location>
        <begin position="772"/>
        <end position="794"/>
    </location>
</feature>
<accession>A0AAN9YPP7</accession>
<sequence length="873" mass="93177">MEPPSRNGSVGSAGRYIMDDNGIMRNVEPLEIRNRIQESTEYSSSSRPPPTRGTRRSMAWPFHHSRSGNSRSGNSRSGHSRSGSEAASTTFSTFSNFRWANWQHRSFLRMTPDDATSISRSIVPDYIVNYLRGETPETLAQKREQRAHMGEHRPAITPAEDGHASFPVEFGQYYSSSTDLTRGLNGLSGSGSRHSGFRRHFSGWRGGVVFNSLISLIILVAEIIVLIIILTKTKLLAGESAVWSGDCGRAERINIGIHVVINVIGIVLLAGANYAFQVLSSPTRREVDKAHEKRRWLDIGVTSVRNFAHISGFRAILGIIILFTAIAIQVILNINGPLYGIVMLLNLALLLGTTATVLARGKTGAGAGSGASAFEPLATLGDALRSFMREPDPTTAGACLLTKHDVQRGRWGQMREQAMAFVPQTHLWLHTPSLSRWSLTALVWAAACGPAAVGLALLLTKFPRHNDNEPTTAAASALLFPVFGMPYANLPSPAQPAGTPATRARIDDAAVRTALIAALPQLVLAVLYLAVNALLTTFFLGQEYALYAAAAPVSKARRREEFNPPRRLQPRPLRVSASPAGQQVTSLYLTLPRPVSWVLLAAFAALGFLASQAVAPVVYMNTNTNDPSSSTTSSHNENRSPPTSPESPPSSAPTVALALNTTALLATLAILALLAVLALGLGLRRAPDAPLTNAYDEKHEGGRELRGNPLAQALRGGSCSAVFSAACHAPRGEYGFARGCVAWGALADSVVNPPQHHPQARGALTTPIPRRSSTPMSPLATSPSPLSMSMSYSPGPEPRPVPTPSPGPSPGPQQPFIPYNDGLNSSDGDVGTVGRCAFSGNVSIIRGPSATSEERGPMTSGGLGFVDLERRYA</sequence>
<feature type="region of interest" description="Disordered" evidence="1">
    <location>
        <begin position="1"/>
        <end position="86"/>
    </location>
</feature>
<protein>
    <recommendedName>
        <fullName evidence="3">DUF6536 domain-containing protein</fullName>
    </recommendedName>
</protein>
<feature type="transmembrane region" description="Helical" evidence="2">
    <location>
        <begin position="471"/>
        <end position="488"/>
    </location>
</feature>
<dbReference type="AlphaFoldDB" id="A0AAN9YPP7"/>
<feature type="region of interest" description="Disordered" evidence="1">
    <location>
        <begin position="558"/>
        <end position="577"/>
    </location>
</feature>
<evidence type="ECO:0000259" key="3">
    <source>
        <dbReference type="Pfam" id="PF20163"/>
    </source>
</evidence>
<dbReference type="Pfam" id="PF20163">
    <property type="entry name" value="DUF6536"/>
    <property type="match status" value="1"/>
</dbReference>
<feature type="transmembrane region" description="Helical" evidence="2">
    <location>
        <begin position="338"/>
        <end position="359"/>
    </location>
</feature>
<keyword evidence="2" id="KW-1133">Transmembrane helix</keyword>
<dbReference type="PANTHER" id="PTHR35395:SF1">
    <property type="entry name" value="DUF6536 DOMAIN-CONTAINING PROTEIN"/>
    <property type="match status" value="1"/>
</dbReference>
<dbReference type="EMBL" id="JAKJXP020000022">
    <property type="protein sequence ID" value="KAK7754263.1"/>
    <property type="molecule type" value="Genomic_DNA"/>
</dbReference>
<comment type="caution">
    <text evidence="4">The sequence shown here is derived from an EMBL/GenBank/DDBJ whole genome shotgun (WGS) entry which is preliminary data.</text>
</comment>
<evidence type="ECO:0000256" key="1">
    <source>
        <dbReference type="SAM" id="MobiDB-lite"/>
    </source>
</evidence>
<feature type="compositionally biased region" description="Low complexity" evidence="1">
    <location>
        <begin position="67"/>
        <end position="86"/>
    </location>
</feature>
<evidence type="ECO:0000313" key="4">
    <source>
        <dbReference type="EMBL" id="KAK7754263.1"/>
    </source>
</evidence>
<feature type="compositionally biased region" description="Low complexity" evidence="1">
    <location>
        <begin position="625"/>
        <end position="641"/>
    </location>
</feature>
<feature type="transmembrane region" description="Helical" evidence="2">
    <location>
        <begin position="509"/>
        <end position="528"/>
    </location>
</feature>
<keyword evidence="5" id="KW-1185">Reference proteome</keyword>
<feature type="domain" description="DUF6536" evidence="3">
    <location>
        <begin position="204"/>
        <end position="333"/>
    </location>
</feature>
<dbReference type="InterPro" id="IPR046623">
    <property type="entry name" value="DUF6536"/>
</dbReference>
<proteinExistence type="predicted"/>
<evidence type="ECO:0000256" key="2">
    <source>
        <dbReference type="SAM" id="Phobius"/>
    </source>
</evidence>
<feature type="transmembrane region" description="Helical" evidence="2">
    <location>
        <begin position="655"/>
        <end position="681"/>
    </location>
</feature>
<organism evidence="4 5">
    <name type="scientific">Diatrype stigma</name>
    <dbReference type="NCBI Taxonomy" id="117547"/>
    <lineage>
        <taxon>Eukaryota</taxon>
        <taxon>Fungi</taxon>
        <taxon>Dikarya</taxon>
        <taxon>Ascomycota</taxon>
        <taxon>Pezizomycotina</taxon>
        <taxon>Sordariomycetes</taxon>
        <taxon>Xylariomycetidae</taxon>
        <taxon>Xylariales</taxon>
        <taxon>Diatrypaceae</taxon>
        <taxon>Diatrype</taxon>
    </lineage>
</organism>
<dbReference type="Proteomes" id="UP001320420">
    <property type="component" value="Unassembled WGS sequence"/>
</dbReference>
<keyword evidence="2" id="KW-0472">Membrane</keyword>
<feature type="compositionally biased region" description="Basic and acidic residues" evidence="1">
    <location>
        <begin position="28"/>
        <end position="38"/>
    </location>
</feature>
<feature type="compositionally biased region" description="Polar residues" evidence="1">
    <location>
        <begin position="1"/>
        <end position="10"/>
    </location>
</feature>
<reference evidence="4 5" key="1">
    <citation type="submission" date="2024-02" db="EMBL/GenBank/DDBJ databases">
        <title>De novo assembly and annotation of 12 fungi associated with fruit tree decline syndrome in Ontario, Canada.</title>
        <authorList>
            <person name="Sulman M."/>
            <person name="Ellouze W."/>
            <person name="Ilyukhin E."/>
        </authorList>
    </citation>
    <scope>NUCLEOTIDE SEQUENCE [LARGE SCALE GENOMIC DNA]</scope>
    <source>
        <strain evidence="4 5">M11/M66-122</strain>
    </source>
</reference>
<feature type="transmembrane region" description="Helical" evidence="2">
    <location>
        <begin position="255"/>
        <end position="276"/>
    </location>
</feature>
<feature type="transmembrane region" description="Helical" evidence="2">
    <location>
        <begin position="597"/>
        <end position="619"/>
    </location>
</feature>
<keyword evidence="2" id="KW-0812">Transmembrane</keyword>
<feature type="compositionally biased region" description="Pro residues" evidence="1">
    <location>
        <begin position="642"/>
        <end position="651"/>
    </location>
</feature>